<evidence type="ECO:0000256" key="1">
    <source>
        <dbReference type="ARBA" id="ARBA00023015"/>
    </source>
</evidence>
<feature type="domain" description="PPC" evidence="5">
    <location>
        <begin position="116"/>
        <end position="257"/>
    </location>
</feature>
<keyword evidence="4" id="KW-0539">Nucleus</keyword>
<reference evidence="6" key="1">
    <citation type="submission" date="2023-03" db="EMBL/GenBank/DDBJ databases">
        <title>Chromosome-scale reference genome and RAD-based genetic map of yellow starthistle (Centaurea solstitialis) reveal putative structural variation and QTLs associated with invader traits.</title>
        <authorList>
            <person name="Reatini B."/>
            <person name="Cang F.A."/>
            <person name="Jiang Q."/>
            <person name="Mckibben M.T.W."/>
            <person name="Barker M.S."/>
            <person name="Rieseberg L.H."/>
            <person name="Dlugosch K.M."/>
        </authorList>
    </citation>
    <scope>NUCLEOTIDE SEQUENCE</scope>
    <source>
        <strain evidence="6">CAN-66</strain>
        <tissue evidence="6">Leaf</tissue>
    </source>
</reference>
<name>A0AA38T0T0_9ASTR</name>
<accession>A0AA38T0T0</accession>
<comment type="subcellular location">
    <subcellularLocation>
        <location evidence="4">Nucleus</location>
    </subcellularLocation>
</comment>
<evidence type="ECO:0000256" key="3">
    <source>
        <dbReference type="ARBA" id="ARBA00023163"/>
    </source>
</evidence>
<comment type="function">
    <text evidence="4">Transcription factor that specifically binds AT-rich DNA sequences related to the nuclear matrix attachment regions (MARs).</text>
</comment>
<evidence type="ECO:0000256" key="2">
    <source>
        <dbReference type="ARBA" id="ARBA00023125"/>
    </source>
</evidence>
<evidence type="ECO:0000259" key="5">
    <source>
        <dbReference type="PROSITE" id="PS51742"/>
    </source>
</evidence>
<dbReference type="PANTHER" id="PTHR31500:SF56">
    <property type="entry name" value="AT-HOOK MOTIF NUCLEAR-LOCALIZED PROTEIN"/>
    <property type="match status" value="1"/>
</dbReference>
<keyword evidence="3 4" id="KW-0804">Transcription</keyword>
<organism evidence="6 7">
    <name type="scientific">Centaurea solstitialis</name>
    <name type="common">yellow star-thistle</name>
    <dbReference type="NCBI Taxonomy" id="347529"/>
    <lineage>
        <taxon>Eukaryota</taxon>
        <taxon>Viridiplantae</taxon>
        <taxon>Streptophyta</taxon>
        <taxon>Embryophyta</taxon>
        <taxon>Tracheophyta</taxon>
        <taxon>Spermatophyta</taxon>
        <taxon>Magnoliopsida</taxon>
        <taxon>eudicotyledons</taxon>
        <taxon>Gunneridae</taxon>
        <taxon>Pentapetalae</taxon>
        <taxon>asterids</taxon>
        <taxon>campanulids</taxon>
        <taxon>Asterales</taxon>
        <taxon>Asteraceae</taxon>
        <taxon>Carduoideae</taxon>
        <taxon>Cardueae</taxon>
        <taxon>Centaureinae</taxon>
        <taxon>Centaurea</taxon>
    </lineage>
</organism>
<gene>
    <name evidence="6" type="ORF">OSB04_029218</name>
</gene>
<dbReference type="GO" id="GO:0005634">
    <property type="term" value="C:nucleus"/>
    <property type="evidence" value="ECO:0007669"/>
    <property type="project" value="UniProtKB-SubCell"/>
</dbReference>
<comment type="caution">
    <text evidence="6">The sequence shown here is derived from an EMBL/GenBank/DDBJ whole genome shotgun (WGS) entry which is preliminary data.</text>
</comment>
<proteinExistence type="predicted"/>
<evidence type="ECO:0000313" key="7">
    <source>
        <dbReference type="Proteomes" id="UP001172457"/>
    </source>
</evidence>
<dbReference type="Gene3D" id="3.30.1330.80">
    <property type="entry name" value="Hypothetical protein, similar to alpha- acetolactate decarboxylase, domain 2"/>
    <property type="match status" value="1"/>
</dbReference>
<dbReference type="GO" id="GO:0003680">
    <property type="term" value="F:minor groove of adenine-thymine-rich DNA binding"/>
    <property type="evidence" value="ECO:0007669"/>
    <property type="project" value="UniProtKB-UniRule"/>
</dbReference>
<protein>
    <recommendedName>
        <fullName evidence="4">AT-hook motif nuclear-localized protein</fullName>
    </recommendedName>
</protein>
<evidence type="ECO:0000256" key="4">
    <source>
        <dbReference type="RuleBase" id="RU367031"/>
    </source>
</evidence>
<dbReference type="EMBL" id="JARYMX010000007">
    <property type="protein sequence ID" value="KAJ9542712.1"/>
    <property type="molecule type" value="Genomic_DNA"/>
</dbReference>
<dbReference type="InterPro" id="IPR039605">
    <property type="entry name" value="AHL"/>
</dbReference>
<dbReference type="Pfam" id="PF03479">
    <property type="entry name" value="PCC"/>
    <property type="match status" value="1"/>
</dbReference>
<dbReference type="PANTHER" id="PTHR31500">
    <property type="entry name" value="AT-HOOK MOTIF NUCLEAR-LOCALIZED PROTEIN 9"/>
    <property type="match status" value="1"/>
</dbReference>
<keyword evidence="7" id="KW-1185">Reference proteome</keyword>
<sequence length="311" mass="33709">MEGGGNKLYCNIVGASNMGMEESLATTTTRGSEITTDGNVGTNVVTESGQGAFFCKRKRGRPRKYDSNGNFIRRPSVQSLSPPPSLLIHQRGRQQPLGSPHHQLYAMGDMHAETTGKEFTPYVIHVSIGEDIAEKILVAFQAGPRCISILSAIGMVYDVVIRQPDSSSYAHLLKYEGIFEILRLSGSFNISEDGKVETGGLSVLLSRNDDHVIGGALGGSLLAASPVQMVVGSFIPTRKQKHPKKRHQCGLRLPVAPHASGDPEVAILENPREGRSISFKLLHVNQCQSLTGRQVILSMNQEQATLYPHGI</sequence>
<evidence type="ECO:0000313" key="6">
    <source>
        <dbReference type="EMBL" id="KAJ9542712.1"/>
    </source>
</evidence>
<dbReference type="Proteomes" id="UP001172457">
    <property type="component" value="Chromosome 7"/>
</dbReference>
<dbReference type="SUPFAM" id="SSF117856">
    <property type="entry name" value="AF0104/ALDC/Ptd012-like"/>
    <property type="match status" value="1"/>
</dbReference>
<keyword evidence="1 4" id="KW-0805">Transcription regulation</keyword>
<dbReference type="InterPro" id="IPR005175">
    <property type="entry name" value="PPC_dom"/>
</dbReference>
<dbReference type="CDD" id="cd11378">
    <property type="entry name" value="DUF296"/>
    <property type="match status" value="1"/>
</dbReference>
<dbReference type="AlphaFoldDB" id="A0AA38T0T0"/>
<dbReference type="PROSITE" id="PS51742">
    <property type="entry name" value="PPC"/>
    <property type="match status" value="1"/>
</dbReference>
<comment type="domain">
    <text evidence="4">The PPC domain mediates interactions between AHL proteins.</text>
</comment>
<keyword evidence="2 4" id="KW-0238">DNA-binding</keyword>